<reference evidence="2 3" key="1">
    <citation type="submission" date="2016-10" db="EMBL/GenBank/DDBJ databases">
        <title>Lutibacter sp. LPB0138, isolated from marine gastropod.</title>
        <authorList>
            <person name="Kim E."/>
            <person name="Yi H."/>
        </authorList>
    </citation>
    <scope>NUCLEOTIDE SEQUENCE [LARGE SCALE GENOMIC DNA]</scope>
    <source>
        <strain evidence="2 3">LPB0138</strain>
    </source>
</reference>
<evidence type="ECO:0000313" key="2">
    <source>
        <dbReference type="EMBL" id="AOW20875.1"/>
    </source>
</evidence>
<dbReference type="Proteomes" id="UP000176050">
    <property type="component" value="Chromosome"/>
</dbReference>
<dbReference type="RefSeq" id="WP_070237039.1">
    <property type="nucleotide sequence ID" value="NZ_CP017478.1"/>
</dbReference>
<feature type="transmembrane region" description="Helical" evidence="1">
    <location>
        <begin position="38"/>
        <end position="58"/>
    </location>
</feature>
<evidence type="ECO:0000256" key="1">
    <source>
        <dbReference type="SAM" id="Phobius"/>
    </source>
</evidence>
<dbReference type="AlphaFoldDB" id="A0A1D8P8H9"/>
<dbReference type="EMBL" id="CP017478">
    <property type="protein sequence ID" value="AOW20875.1"/>
    <property type="molecule type" value="Genomic_DNA"/>
</dbReference>
<feature type="transmembrane region" description="Helical" evidence="1">
    <location>
        <begin position="6"/>
        <end position="26"/>
    </location>
</feature>
<keyword evidence="1" id="KW-0812">Transmembrane</keyword>
<proteinExistence type="predicted"/>
<protein>
    <submittedName>
        <fullName evidence="2">Uncharacterized protein</fullName>
    </submittedName>
</protein>
<name>A0A1D8P8H9_9FLAO</name>
<dbReference type="STRING" id="1850246.LPB138_09415"/>
<sequence length="59" mass="6541">MLTFGVLFSAIGFILVLFNTVSFRFVKDQVKDKKQAIAGYISLTIGVVLLIISISNMMK</sequence>
<keyword evidence="1" id="KW-0472">Membrane</keyword>
<keyword evidence="1" id="KW-1133">Transmembrane helix</keyword>
<accession>A0A1D8P8H9</accession>
<evidence type="ECO:0000313" key="3">
    <source>
        <dbReference type="Proteomes" id="UP000176050"/>
    </source>
</evidence>
<gene>
    <name evidence="2" type="ORF">LPB138_09415</name>
</gene>
<dbReference type="KEGG" id="lul:LPB138_09415"/>
<keyword evidence="3" id="KW-1185">Reference proteome</keyword>
<organism evidence="2 3">
    <name type="scientific">Urechidicola croceus</name>
    <dbReference type="NCBI Taxonomy" id="1850246"/>
    <lineage>
        <taxon>Bacteria</taxon>
        <taxon>Pseudomonadati</taxon>
        <taxon>Bacteroidota</taxon>
        <taxon>Flavobacteriia</taxon>
        <taxon>Flavobacteriales</taxon>
        <taxon>Flavobacteriaceae</taxon>
        <taxon>Urechidicola</taxon>
    </lineage>
</organism>